<dbReference type="SUPFAM" id="SSF48264">
    <property type="entry name" value="Cytochrome P450"/>
    <property type="match status" value="1"/>
</dbReference>
<dbReference type="Proteomes" id="UP001148838">
    <property type="component" value="Unassembled WGS sequence"/>
</dbReference>
<keyword evidence="7 8" id="KW-0503">Monooxygenase</keyword>
<protein>
    <recommendedName>
        <fullName evidence="11">Cytochrome P450</fullName>
    </recommendedName>
</protein>
<evidence type="ECO:0000256" key="1">
    <source>
        <dbReference type="ARBA" id="ARBA00001971"/>
    </source>
</evidence>
<evidence type="ECO:0008006" key="11">
    <source>
        <dbReference type="Google" id="ProtNLM"/>
    </source>
</evidence>
<gene>
    <name evidence="9" type="ORF">ANN_23566</name>
</gene>
<comment type="cofactor">
    <cofactor evidence="1">
        <name>heme</name>
        <dbReference type="ChEBI" id="CHEBI:30413"/>
    </cofactor>
</comment>
<evidence type="ECO:0000256" key="2">
    <source>
        <dbReference type="ARBA" id="ARBA00010617"/>
    </source>
</evidence>
<keyword evidence="4 8" id="KW-0479">Metal-binding</keyword>
<proteinExistence type="inferred from homology"/>
<dbReference type="EMBL" id="JAJSOF020000025">
    <property type="protein sequence ID" value="KAJ4434994.1"/>
    <property type="molecule type" value="Genomic_DNA"/>
</dbReference>
<dbReference type="InterPro" id="IPR002401">
    <property type="entry name" value="Cyt_P450_E_grp-I"/>
</dbReference>
<dbReference type="InterPro" id="IPR001128">
    <property type="entry name" value="Cyt_P450"/>
</dbReference>
<evidence type="ECO:0000313" key="10">
    <source>
        <dbReference type="Proteomes" id="UP001148838"/>
    </source>
</evidence>
<comment type="caution">
    <text evidence="9">The sequence shown here is derived from an EMBL/GenBank/DDBJ whole genome shotgun (WGS) entry which is preliminary data.</text>
</comment>
<comment type="similarity">
    <text evidence="2 8">Belongs to the cytochrome P450 family.</text>
</comment>
<evidence type="ECO:0000256" key="8">
    <source>
        <dbReference type="RuleBase" id="RU000461"/>
    </source>
</evidence>
<evidence type="ECO:0000256" key="4">
    <source>
        <dbReference type="ARBA" id="ARBA00022723"/>
    </source>
</evidence>
<sequence length="482" mass="55492">MFYLLLAGVALIILYSWLTMKPKNFPPGPPYYPIVGSAPNFPTKFIHLHMAEKWLPQYGPLVGLILGSKKFVAVCGPKEVLEVLRREEFQGRHENVFIRDRSFNKKIGILFSDGPLWMEQRRFTIRHLRDFGFGKRTMEEAIALEVEDLITEIRKQKVMQVTGLFSITTLNVLWNMMAGVRYARDDPELHKLLADLQHFLRGGGIGAFVNLFPFIRHHIPGYRKAAEGIWKMQDYMRKTIRNHESTLDENSARDLIDEYLIEMRKQADNPNSTFTEEGLIVICNDIFIAGAESVGRFLGFCLLYMVLHPDVQKKAQEELDAVVGRDRHPGLQDRPQLHYAEAVLTEVSRINPTSPITPPHRCTKDTTLNGYNIPKDTNMFISLWSLFHDREHWGDPEQFRPERFLDADGKFVRDEWMIPFGTGKRACMGEVLAKNSMFLIFTALLQEFWFTLPEEDPVPPTAAMHGVGATHHPFRVVANKRQ</sequence>
<dbReference type="PRINTS" id="PR00385">
    <property type="entry name" value="P450"/>
</dbReference>
<dbReference type="PROSITE" id="PS00086">
    <property type="entry name" value="CYTOCHROME_P450"/>
    <property type="match status" value="1"/>
</dbReference>
<evidence type="ECO:0000256" key="5">
    <source>
        <dbReference type="ARBA" id="ARBA00023002"/>
    </source>
</evidence>
<dbReference type="PANTHER" id="PTHR24300">
    <property type="entry name" value="CYTOCHROME P450 508A4-RELATED"/>
    <property type="match status" value="1"/>
</dbReference>
<dbReference type="PANTHER" id="PTHR24300:SF376">
    <property type="entry name" value="CYTOCHROME P450 15A1"/>
    <property type="match status" value="1"/>
</dbReference>
<reference evidence="9 10" key="1">
    <citation type="journal article" date="2022" name="Allergy">
        <title>Genome assembly and annotation of Periplaneta americana reveal a comprehensive cockroach allergen profile.</title>
        <authorList>
            <person name="Wang L."/>
            <person name="Xiong Q."/>
            <person name="Saelim N."/>
            <person name="Wang L."/>
            <person name="Nong W."/>
            <person name="Wan A.T."/>
            <person name="Shi M."/>
            <person name="Liu X."/>
            <person name="Cao Q."/>
            <person name="Hui J.H.L."/>
            <person name="Sookrung N."/>
            <person name="Leung T.F."/>
            <person name="Tungtrongchitr A."/>
            <person name="Tsui S.K.W."/>
        </authorList>
    </citation>
    <scope>NUCLEOTIDE SEQUENCE [LARGE SCALE GENOMIC DNA]</scope>
    <source>
        <strain evidence="9">PWHHKU_190912</strain>
    </source>
</reference>
<dbReference type="InterPro" id="IPR036396">
    <property type="entry name" value="Cyt_P450_sf"/>
</dbReference>
<accession>A0ABQ8SLF8</accession>
<organism evidence="9 10">
    <name type="scientific">Periplaneta americana</name>
    <name type="common">American cockroach</name>
    <name type="synonym">Blatta americana</name>
    <dbReference type="NCBI Taxonomy" id="6978"/>
    <lineage>
        <taxon>Eukaryota</taxon>
        <taxon>Metazoa</taxon>
        <taxon>Ecdysozoa</taxon>
        <taxon>Arthropoda</taxon>
        <taxon>Hexapoda</taxon>
        <taxon>Insecta</taxon>
        <taxon>Pterygota</taxon>
        <taxon>Neoptera</taxon>
        <taxon>Polyneoptera</taxon>
        <taxon>Dictyoptera</taxon>
        <taxon>Blattodea</taxon>
        <taxon>Blattoidea</taxon>
        <taxon>Blattidae</taxon>
        <taxon>Blattinae</taxon>
        <taxon>Periplaneta</taxon>
    </lineage>
</organism>
<dbReference type="CDD" id="cd20651">
    <property type="entry name" value="CYP15A1-like"/>
    <property type="match status" value="1"/>
</dbReference>
<keyword evidence="6 8" id="KW-0408">Iron</keyword>
<keyword evidence="3 8" id="KW-0349">Heme</keyword>
<dbReference type="InterPro" id="IPR017972">
    <property type="entry name" value="Cyt_P450_CS"/>
</dbReference>
<evidence type="ECO:0000313" key="9">
    <source>
        <dbReference type="EMBL" id="KAJ4434994.1"/>
    </source>
</evidence>
<keyword evidence="5 8" id="KW-0560">Oxidoreductase</keyword>
<name>A0ABQ8SLF8_PERAM</name>
<evidence type="ECO:0000256" key="6">
    <source>
        <dbReference type="ARBA" id="ARBA00023004"/>
    </source>
</evidence>
<evidence type="ECO:0000256" key="7">
    <source>
        <dbReference type="ARBA" id="ARBA00023033"/>
    </source>
</evidence>
<dbReference type="Pfam" id="PF00067">
    <property type="entry name" value="p450"/>
    <property type="match status" value="1"/>
</dbReference>
<dbReference type="Gene3D" id="1.10.630.10">
    <property type="entry name" value="Cytochrome P450"/>
    <property type="match status" value="1"/>
</dbReference>
<dbReference type="PRINTS" id="PR00463">
    <property type="entry name" value="EP450I"/>
</dbReference>
<keyword evidence="10" id="KW-1185">Reference proteome</keyword>
<dbReference type="InterPro" id="IPR050182">
    <property type="entry name" value="Cytochrome_P450_fam2"/>
</dbReference>
<evidence type="ECO:0000256" key="3">
    <source>
        <dbReference type="ARBA" id="ARBA00022617"/>
    </source>
</evidence>